<sequence>AHLSKTKAEHETMVEFLKPRSSLTNQKDSILNDELDRPHAAAEPRECMNRMDDKTNLIEYSDRTSSPE</sequence>
<dbReference type="AlphaFoldDB" id="A0A7T8GXP7"/>
<proteinExistence type="predicted"/>
<evidence type="ECO:0000313" key="3">
    <source>
        <dbReference type="Proteomes" id="UP000595437"/>
    </source>
</evidence>
<reference evidence="3" key="1">
    <citation type="submission" date="2021-01" db="EMBL/GenBank/DDBJ databases">
        <title>Caligus Genome Assembly.</title>
        <authorList>
            <person name="Gallardo-Escarate C."/>
        </authorList>
    </citation>
    <scope>NUCLEOTIDE SEQUENCE [LARGE SCALE GENOMIC DNA]</scope>
</reference>
<feature type="compositionally biased region" description="Basic and acidic residues" evidence="1">
    <location>
        <begin position="1"/>
        <end position="13"/>
    </location>
</feature>
<organism evidence="2 3">
    <name type="scientific">Caligus rogercresseyi</name>
    <name type="common">Sea louse</name>
    <dbReference type="NCBI Taxonomy" id="217165"/>
    <lineage>
        <taxon>Eukaryota</taxon>
        <taxon>Metazoa</taxon>
        <taxon>Ecdysozoa</taxon>
        <taxon>Arthropoda</taxon>
        <taxon>Crustacea</taxon>
        <taxon>Multicrustacea</taxon>
        <taxon>Hexanauplia</taxon>
        <taxon>Copepoda</taxon>
        <taxon>Siphonostomatoida</taxon>
        <taxon>Caligidae</taxon>
        <taxon>Caligus</taxon>
    </lineage>
</organism>
<feature type="non-terminal residue" evidence="2">
    <location>
        <position position="1"/>
    </location>
</feature>
<accession>A0A7T8GXP7</accession>
<protein>
    <submittedName>
        <fullName evidence="2">Uncharacterized protein</fullName>
    </submittedName>
</protein>
<name>A0A7T8GXP7_CALRO</name>
<feature type="region of interest" description="Disordered" evidence="1">
    <location>
        <begin position="1"/>
        <end position="68"/>
    </location>
</feature>
<gene>
    <name evidence="2" type="ORF">FKW44_013560</name>
</gene>
<dbReference type="Proteomes" id="UP000595437">
    <property type="component" value="Chromosome 9"/>
</dbReference>
<keyword evidence="3" id="KW-1185">Reference proteome</keyword>
<evidence type="ECO:0000313" key="2">
    <source>
        <dbReference type="EMBL" id="QQP39748.1"/>
    </source>
</evidence>
<dbReference type="EMBL" id="CP045898">
    <property type="protein sequence ID" value="QQP39748.1"/>
    <property type="molecule type" value="Genomic_DNA"/>
</dbReference>
<evidence type="ECO:0000256" key="1">
    <source>
        <dbReference type="SAM" id="MobiDB-lite"/>
    </source>
</evidence>
<feature type="compositionally biased region" description="Basic and acidic residues" evidence="1">
    <location>
        <begin position="34"/>
        <end position="62"/>
    </location>
</feature>